<name>A0ABU9DHD3_9BACL</name>
<dbReference type="RefSeq" id="WP_341414527.1">
    <property type="nucleotide sequence ID" value="NZ_JBBPCC010000002.1"/>
</dbReference>
<evidence type="ECO:0000313" key="2">
    <source>
        <dbReference type="Proteomes" id="UP001469365"/>
    </source>
</evidence>
<comment type="caution">
    <text evidence="1">The sequence shown here is derived from an EMBL/GenBank/DDBJ whole genome shotgun (WGS) entry which is preliminary data.</text>
</comment>
<proteinExistence type="predicted"/>
<evidence type="ECO:0000313" key="1">
    <source>
        <dbReference type="EMBL" id="MEK8127485.1"/>
    </source>
</evidence>
<dbReference type="EMBL" id="JBBPCC010000002">
    <property type="protein sequence ID" value="MEK8127485.1"/>
    <property type="molecule type" value="Genomic_DNA"/>
</dbReference>
<reference evidence="1 2" key="1">
    <citation type="submission" date="2024-04" db="EMBL/GenBank/DDBJ databases">
        <title>draft genome sequnece of Paenibacillus filicis.</title>
        <authorList>
            <person name="Kim D.-U."/>
        </authorList>
    </citation>
    <scope>NUCLEOTIDE SEQUENCE [LARGE SCALE GENOMIC DNA]</scope>
    <source>
        <strain evidence="1 2">KACC14197</strain>
    </source>
</reference>
<protein>
    <submittedName>
        <fullName evidence="1">Uncharacterized protein</fullName>
    </submittedName>
</protein>
<sequence>MGRMEIKTISEYNYRKGQKNGYIIITDKPLKRAIIHRTTCPNLEERYLKQKVIDNNNKYGNYFWITNTIEADELHAEWCLHCK</sequence>
<organism evidence="1 2">
    <name type="scientific">Paenibacillus filicis</name>
    <dbReference type="NCBI Taxonomy" id="669464"/>
    <lineage>
        <taxon>Bacteria</taxon>
        <taxon>Bacillati</taxon>
        <taxon>Bacillota</taxon>
        <taxon>Bacilli</taxon>
        <taxon>Bacillales</taxon>
        <taxon>Paenibacillaceae</taxon>
        <taxon>Paenibacillus</taxon>
    </lineage>
</organism>
<keyword evidence="2" id="KW-1185">Reference proteome</keyword>
<dbReference type="Proteomes" id="UP001469365">
    <property type="component" value="Unassembled WGS sequence"/>
</dbReference>
<accession>A0ABU9DHD3</accession>
<gene>
    <name evidence="1" type="ORF">WMW72_06105</name>
</gene>